<gene>
    <name evidence="1" type="ORF">AKJ09_03052</name>
</gene>
<evidence type="ECO:0000313" key="2">
    <source>
        <dbReference type="Proteomes" id="UP000064967"/>
    </source>
</evidence>
<sequence>MEAFYVLGLFGVLAGFLWLVRRDNEIFRVEVERGKVRVARGKVPPSFLGDVRSITRHVERGTIRAVKQDGQARILGSSSIDEGTLQRLRNAFATQPGRGGSRL</sequence>
<reference evidence="1 2" key="1">
    <citation type="submission" date="2015-08" db="EMBL/GenBank/DDBJ databases">
        <authorList>
            <person name="Babu N.S."/>
            <person name="Beckwith C.J."/>
            <person name="Beseler K.G."/>
            <person name="Brison A."/>
            <person name="Carone J.V."/>
            <person name="Caskin T.P."/>
            <person name="Diamond M."/>
            <person name="Durham M.E."/>
            <person name="Foxe J.M."/>
            <person name="Go M."/>
            <person name="Henderson B.A."/>
            <person name="Jones I.B."/>
            <person name="McGettigan J.A."/>
            <person name="Micheletti S.J."/>
            <person name="Nasrallah M.E."/>
            <person name="Ortiz D."/>
            <person name="Piller C.R."/>
            <person name="Privatt S.R."/>
            <person name="Schneider S.L."/>
            <person name="Sharp S."/>
            <person name="Smith T.C."/>
            <person name="Stanton J.D."/>
            <person name="Ullery H.E."/>
            <person name="Wilson R.J."/>
            <person name="Serrano M.G."/>
            <person name="Buck G."/>
            <person name="Lee V."/>
            <person name="Wang Y."/>
            <person name="Carvalho R."/>
            <person name="Voegtly L."/>
            <person name="Shi R."/>
            <person name="Duckworth R."/>
            <person name="Johnson A."/>
            <person name="Loviza R."/>
            <person name="Walstead R."/>
            <person name="Shah Z."/>
            <person name="Kiflezghi M."/>
            <person name="Wade K."/>
            <person name="Ball S.L."/>
            <person name="Bradley K.W."/>
            <person name="Asai D.J."/>
            <person name="Bowman C.A."/>
            <person name="Russell D.A."/>
            <person name="Pope W.H."/>
            <person name="Jacobs-Sera D."/>
            <person name="Hendrix R.W."/>
            <person name="Hatfull G.F."/>
        </authorList>
    </citation>
    <scope>NUCLEOTIDE SEQUENCE [LARGE SCALE GENOMIC DNA]</scope>
    <source>
        <strain evidence="1 2">DSM 27648</strain>
    </source>
</reference>
<accession>A0A0K1PS76</accession>
<dbReference type="EMBL" id="CP012333">
    <property type="protein sequence ID" value="AKU96388.1"/>
    <property type="molecule type" value="Genomic_DNA"/>
</dbReference>
<dbReference type="STRING" id="1391654.AKJ09_03052"/>
<evidence type="ECO:0008006" key="3">
    <source>
        <dbReference type="Google" id="ProtNLM"/>
    </source>
</evidence>
<dbReference type="AlphaFoldDB" id="A0A0K1PS76"/>
<dbReference type="InterPro" id="IPR022090">
    <property type="entry name" value="DUF3634"/>
</dbReference>
<dbReference type="RefSeq" id="WP_169927526.1">
    <property type="nucleotide sequence ID" value="NZ_CP012333.1"/>
</dbReference>
<evidence type="ECO:0000313" key="1">
    <source>
        <dbReference type="EMBL" id="AKU96388.1"/>
    </source>
</evidence>
<name>A0A0K1PS76_9BACT</name>
<protein>
    <recommendedName>
        <fullName evidence="3">DUF3634 domain-containing protein</fullName>
    </recommendedName>
</protein>
<keyword evidence="2" id="KW-1185">Reference proteome</keyword>
<organism evidence="1 2">
    <name type="scientific">Labilithrix luteola</name>
    <dbReference type="NCBI Taxonomy" id="1391654"/>
    <lineage>
        <taxon>Bacteria</taxon>
        <taxon>Pseudomonadati</taxon>
        <taxon>Myxococcota</taxon>
        <taxon>Polyangia</taxon>
        <taxon>Polyangiales</taxon>
        <taxon>Labilitrichaceae</taxon>
        <taxon>Labilithrix</taxon>
    </lineage>
</organism>
<dbReference type="KEGG" id="llu:AKJ09_03052"/>
<proteinExistence type="predicted"/>
<dbReference type="Pfam" id="PF12321">
    <property type="entry name" value="DUF3634"/>
    <property type="match status" value="1"/>
</dbReference>
<dbReference type="Proteomes" id="UP000064967">
    <property type="component" value="Chromosome"/>
</dbReference>